<dbReference type="EMBL" id="JBHSPH010000019">
    <property type="protein sequence ID" value="MFC5865319.1"/>
    <property type="molecule type" value="Genomic_DNA"/>
</dbReference>
<reference evidence="2" key="1">
    <citation type="journal article" date="2019" name="Int. J. Syst. Evol. Microbiol.">
        <title>The Global Catalogue of Microorganisms (GCM) 10K type strain sequencing project: providing services to taxonomists for standard genome sequencing and annotation.</title>
        <authorList>
            <consortium name="The Broad Institute Genomics Platform"/>
            <consortium name="The Broad Institute Genome Sequencing Center for Infectious Disease"/>
            <person name="Wu L."/>
            <person name="Ma J."/>
        </authorList>
    </citation>
    <scope>NUCLEOTIDE SEQUENCE [LARGE SCALE GENOMIC DNA]</scope>
    <source>
        <strain evidence="2">JCM 4087</strain>
    </source>
</reference>
<dbReference type="InterPro" id="IPR015943">
    <property type="entry name" value="WD40/YVTN_repeat-like_dom_sf"/>
</dbReference>
<accession>A0ABW1EN27</accession>
<evidence type="ECO:0000313" key="1">
    <source>
        <dbReference type="EMBL" id="MFC5865319.1"/>
    </source>
</evidence>
<organism evidence="1 2">
    <name type="scientific">Acidicapsa dinghuensis</name>
    <dbReference type="NCBI Taxonomy" id="2218256"/>
    <lineage>
        <taxon>Bacteria</taxon>
        <taxon>Pseudomonadati</taxon>
        <taxon>Acidobacteriota</taxon>
        <taxon>Terriglobia</taxon>
        <taxon>Terriglobales</taxon>
        <taxon>Acidobacteriaceae</taxon>
        <taxon>Acidicapsa</taxon>
    </lineage>
</organism>
<dbReference type="RefSeq" id="WP_263342308.1">
    <property type="nucleotide sequence ID" value="NZ_JAGSYH010000011.1"/>
</dbReference>
<protein>
    <recommendedName>
        <fullName evidence="3">Pyrrolo-quinoline quinone</fullName>
    </recommendedName>
</protein>
<dbReference type="InterPro" id="IPR011047">
    <property type="entry name" value="Quinoprotein_ADH-like_sf"/>
</dbReference>
<proteinExistence type="predicted"/>
<evidence type="ECO:0000313" key="2">
    <source>
        <dbReference type="Proteomes" id="UP001596091"/>
    </source>
</evidence>
<comment type="caution">
    <text evidence="1">The sequence shown here is derived from an EMBL/GenBank/DDBJ whole genome shotgun (WGS) entry which is preliminary data.</text>
</comment>
<keyword evidence="2" id="KW-1185">Reference proteome</keyword>
<sequence length="624" mass="67506">MLRGRLVLRSKFGVVLISSVLLLFRILLSQAQVSVLTQHNDNTRSGTNLQEKLLNISNVNRNTFGRLARRVVDGNIYAQPLIVAQAQIPNRKSTNVAIVATENNSVYGFDAEDTNPRSTTAQIWRTNLGPAVPTSTLYAALNAPYCTDMTLQVGITSTPAIKLTQDAAPRSGVIFTAAKTKRGKTYAYTLYALNLSNGSILGSIPIEGQVSGHGYGSTGSGIDAHISFNALYQLNRPALLLAGNVLYVAFGSHCDMGPYHGWLFAYDVSNASTPKLIDILCTTPNGTGSKRVNGLPVEGEGGIWMSGAGPSVDSDGYIYLSTGNGSYDGITEFSDSVLKIKLDQNKLRVVDWFTASNQDQLKDDDYDLGSGGVALLPGTHTAVTGSKEGRLYLLDTADLGHGKQPPLQSFQVTHPHPPPPLAYNLHNAPVIWPHKDFAYVYVMGEEDPLKQYQLVHNPQTKGDGWKFDPDLPFKTSPKTSPYPNFPNGLFLPDRTDPIWMPGGFLSLSADGDHDGTGILWATMPYAANANHMVVRGVLRAFDASNVAKGELWDSENSGDPNDGLGQFAKFNPPTVANGKVYVATFQQETILANGNHVKAPNGDRPALVIYGLRSRKQTTPPPHR</sequence>
<evidence type="ECO:0008006" key="3">
    <source>
        <dbReference type="Google" id="ProtNLM"/>
    </source>
</evidence>
<dbReference type="Proteomes" id="UP001596091">
    <property type="component" value="Unassembled WGS sequence"/>
</dbReference>
<dbReference type="Gene3D" id="2.130.10.10">
    <property type="entry name" value="YVTN repeat-like/Quinoprotein amine dehydrogenase"/>
    <property type="match status" value="1"/>
</dbReference>
<name>A0ABW1EN27_9BACT</name>
<dbReference type="SUPFAM" id="SSF50998">
    <property type="entry name" value="Quinoprotein alcohol dehydrogenase-like"/>
    <property type="match status" value="1"/>
</dbReference>
<gene>
    <name evidence="1" type="ORF">ACFPT7_23640</name>
</gene>